<feature type="region of interest" description="Disordered" evidence="1">
    <location>
        <begin position="129"/>
        <end position="199"/>
    </location>
</feature>
<dbReference type="AlphaFoldDB" id="A0A4U0XY99"/>
<evidence type="ECO:0000256" key="1">
    <source>
        <dbReference type="SAM" id="MobiDB-lite"/>
    </source>
</evidence>
<protein>
    <submittedName>
        <fullName evidence="2">Uncharacterized protein</fullName>
    </submittedName>
</protein>
<keyword evidence="3" id="KW-1185">Reference proteome</keyword>
<dbReference type="EMBL" id="NAJQ01000047">
    <property type="protein sequence ID" value="TKA81661.1"/>
    <property type="molecule type" value="Genomic_DNA"/>
</dbReference>
<dbReference type="Proteomes" id="UP000309340">
    <property type="component" value="Unassembled WGS sequence"/>
</dbReference>
<gene>
    <name evidence="2" type="ORF">B0A55_01356</name>
</gene>
<organism evidence="2 3">
    <name type="scientific">Friedmanniomyces simplex</name>
    <dbReference type="NCBI Taxonomy" id="329884"/>
    <lineage>
        <taxon>Eukaryota</taxon>
        <taxon>Fungi</taxon>
        <taxon>Dikarya</taxon>
        <taxon>Ascomycota</taxon>
        <taxon>Pezizomycotina</taxon>
        <taxon>Dothideomycetes</taxon>
        <taxon>Dothideomycetidae</taxon>
        <taxon>Mycosphaerellales</taxon>
        <taxon>Teratosphaeriaceae</taxon>
        <taxon>Friedmanniomyces</taxon>
    </lineage>
</organism>
<reference evidence="2 3" key="1">
    <citation type="submission" date="2017-03" db="EMBL/GenBank/DDBJ databases">
        <title>Genomes of endolithic fungi from Antarctica.</title>
        <authorList>
            <person name="Coleine C."/>
            <person name="Masonjones S."/>
            <person name="Stajich J.E."/>
        </authorList>
    </citation>
    <scope>NUCLEOTIDE SEQUENCE [LARGE SCALE GENOMIC DNA]</scope>
    <source>
        <strain evidence="2 3">CCFEE 5184</strain>
    </source>
</reference>
<proteinExistence type="predicted"/>
<comment type="caution">
    <text evidence="2">The sequence shown here is derived from an EMBL/GenBank/DDBJ whole genome shotgun (WGS) entry which is preliminary data.</text>
</comment>
<feature type="region of interest" description="Disordered" evidence="1">
    <location>
        <begin position="60"/>
        <end position="109"/>
    </location>
</feature>
<evidence type="ECO:0000313" key="3">
    <source>
        <dbReference type="Proteomes" id="UP000309340"/>
    </source>
</evidence>
<name>A0A4U0XY99_9PEZI</name>
<sequence length="243" mass="25658">MPSVVSAVSVPVLLLLSLPLAAFAVFTTSVAFWVLLFRVSLVYAELLAALLRSYIVPPPKESVTDVRSPSPEKDRSPRSRRASQSSSGSSGLQMRTFGPSDSSTILAGPLPPRDYEGVGGWLAQDDDEDDPLWIAGDSHPGPPSPVASLQRHHSYSQTSLSRGHSGVSSPELVRSPLALRTTGWSRGPGSGTASPEGYFSTPLKLLASGGDRASKVSFEDQIPSTVGSTVSLSSVKITRQDLS</sequence>
<feature type="compositionally biased region" description="Polar residues" evidence="1">
    <location>
        <begin position="155"/>
        <end position="168"/>
    </location>
</feature>
<dbReference type="OrthoDB" id="4492972at2759"/>
<accession>A0A4U0XY99</accession>
<evidence type="ECO:0000313" key="2">
    <source>
        <dbReference type="EMBL" id="TKA81661.1"/>
    </source>
</evidence>